<sequence length="271" mass="32115">MDNKDKYFILVLVLIGNFILAYSTFKGHYPEIYSYPFNYEFLSQLIYQSGVIITLFYIFSGIWDNKILYAISCIFMILLLFRIWNYLMIQNVFGFIVDLGFFIFLSWFLLPNIIVNIAKFLTEKGKYDYSIKLCNFCTNYLGGYYQSYLINGHNFIETEEYEKAIFNLEKCLTYESNSHSKSVIYAQLGAIYLNKEEYEKSLCYYEKACETELDEVLAYAVRGKILSLIGLGRYGEANDFIEENLKEYEDDEDFLRIKEMLKEHLEEENKD</sequence>
<evidence type="ECO:0000256" key="2">
    <source>
        <dbReference type="SAM" id="Coils"/>
    </source>
</evidence>
<dbReference type="InterPro" id="IPR019734">
    <property type="entry name" value="TPR_rpt"/>
</dbReference>
<dbReference type="Gene3D" id="1.25.40.10">
    <property type="entry name" value="Tetratricopeptide repeat domain"/>
    <property type="match status" value="1"/>
</dbReference>
<protein>
    <submittedName>
        <fullName evidence="4">TPR repeat-containing protein</fullName>
    </submittedName>
</protein>
<feature type="transmembrane region" description="Helical" evidence="3">
    <location>
        <begin position="7"/>
        <end position="25"/>
    </location>
</feature>
<dbReference type="SUPFAM" id="SSF48452">
    <property type="entry name" value="TPR-like"/>
    <property type="match status" value="1"/>
</dbReference>
<proteinExistence type="predicted"/>
<dbReference type="EMBL" id="FMXB01000022">
    <property type="protein sequence ID" value="SDA68789.1"/>
    <property type="molecule type" value="Genomic_DNA"/>
</dbReference>
<feature type="transmembrane region" description="Helical" evidence="3">
    <location>
        <begin position="68"/>
        <end position="87"/>
    </location>
</feature>
<keyword evidence="3" id="KW-1133">Transmembrane helix</keyword>
<keyword evidence="5" id="KW-1185">Reference proteome</keyword>
<keyword evidence="3" id="KW-0812">Transmembrane</keyword>
<dbReference type="AlphaFoldDB" id="A0A1G5XEB0"/>
<evidence type="ECO:0000313" key="4">
    <source>
        <dbReference type="EMBL" id="SDA68789.1"/>
    </source>
</evidence>
<feature type="repeat" description="TPR" evidence="1">
    <location>
        <begin position="182"/>
        <end position="215"/>
    </location>
</feature>
<feature type="transmembrane region" description="Helical" evidence="3">
    <location>
        <begin position="45"/>
        <end position="63"/>
    </location>
</feature>
<keyword evidence="3" id="KW-0472">Membrane</keyword>
<reference evidence="4 5" key="1">
    <citation type="submission" date="2016-10" db="EMBL/GenBank/DDBJ databases">
        <authorList>
            <person name="Varghese N."/>
            <person name="Submissions S."/>
        </authorList>
    </citation>
    <scope>NUCLEOTIDE SEQUENCE [LARGE SCALE GENOMIC DNA]</scope>
    <source>
        <strain evidence="4 5">DSM 16643</strain>
    </source>
</reference>
<gene>
    <name evidence="4" type="ORF">SAMN02910315_02190</name>
</gene>
<keyword evidence="1" id="KW-0802">TPR repeat</keyword>
<dbReference type="Proteomes" id="UP000323439">
    <property type="component" value="Unassembled WGS sequence"/>
</dbReference>
<feature type="coiled-coil region" evidence="2">
    <location>
        <begin position="231"/>
        <end position="258"/>
    </location>
</feature>
<dbReference type="Pfam" id="PF13181">
    <property type="entry name" value="TPR_8"/>
    <property type="match status" value="2"/>
</dbReference>
<organism evidence="4 5">
    <name type="scientific">Methanobrevibacter millerae</name>
    <dbReference type="NCBI Taxonomy" id="230361"/>
    <lineage>
        <taxon>Archaea</taxon>
        <taxon>Methanobacteriati</taxon>
        <taxon>Methanobacteriota</taxon>
        <taxon>Methanomada group</taxon>
        <taxon>Methanobacteria</taxon>
        <taxon>Methanobacteriales</taxon>
        <taxon>Methanobacteriaceae</taxon>
        <taxon>Methanobrevibacter</taxon>
    </lineage>
</organism>
<feature type="transmembrane region" description="Helical" evidence="3">
    <location>
        <begin position="93"/>
        <end position="115"/>
    </location>
</feature>
<dbReference type="RefSeq" id="WP_149732670.1">
    <property type="nucleotide sequence ID" value="NZ_FMXB01000022.1"/>
</dbReference>
<evidence type="ECO:0000256" key="1">
    <source>
        <dbReference type="PROSITE-ProRule" id="PRU00339"/>
    </source>
</evidence>
<evidence type="ECO:0000256" key="3">
    <source>
        <dbReference type="SAM" id="Phobius"/>
    </source>
</evidence>
<dbReference type="InterPro" id="IPR011990">
    <property type="entry name" value="TPR-like_helical_dom_sf"/>
</dbReference>
<accession>A0A1G5XEB0</accession>
<dbReference type="PROSITE" id="PS50005">
    <property type="entry name" value="TPR"/>
    <property type="match status" value="1"/>
</dbReference>
<evidence type="ECO:0000313" key="5">
    <source>
        <dbReference type="Proteomes" id="UP000323439"/>
    </source>
</evidence>
<name>A0A1G5XEB0_9EURY</name>
<keyword evidence="2" id="KW-0175">Coiled coil</keyword>